<dbReference type="InterPro" id="IPR029058">
    <property type="entry name" value="AB_hydrolase_fold"/>
</dbReference>
<feature type="domain" description="AB hydrolase-1" evidence="2">
    <location>
        <begin position="56"/>
        <end position="364"/>
    </location>
</feature>
<dbReference type="Gene3D" id="3.40.50.1820">
    <property type="entry name" value="alpha/beta hydrolase"/>
    <property type="match status" value="1"/>
</dbReference>
<dbReference type="RefSeq" id="XP_013904179.1">
    <property type="nucleotide sequence ID" value="XM_014048725.1"/>
</dbReference>
<sequence length="664" mass="71172">MASPLQAPTVTSTVRVSAEDEIDVYYELYDNQVNGITSGVSAPSTSGGCQQEPARVLLIMGVAATCVAWHTQIQALLARSKSLGRAVQIVAYDNRGVGRSSCPKERRHYSSATMARDAAALMEHLGWGAAHVVGFSMGTQIAAKLAASVAPDRVLSLVLVSAAGGGVSSLPRSLHAIRHSLRVLTARTLIGRARADLRLHFTKGTLHSASSASSASSLAAAAAAVSLPNAGPGGALEAAPSGGSSPPPLPAAGPKGSIAAAAASGAAAAAGPAAAARRQKEDLIDEYVAHAQCMPPQATHGLHGHLHTVWNHKLSPSEKATLRAARIPILFIHGLKDKVAPPAYAQRLSRELGASIVLLPGAHVVMRESAQQREGSGRRAYVFYASRDIYMCSVIINIDRLARLGADPAADRVVIVPASFVPRPIHRTALEARGVRIVESPPLAGPKNDEGMYNGCMSKLYVFALTDYARVIYLDGDALVKQHLDSLFQLPAADLWAPRAYWMDPGKPKQGCEKEGAHVGARSYAGLQMKFTSALMVITPSERLWHRLKDRNFPDGAPPRLANGMFDMDLLNSDFKDEAALLPGGELLAVSQHWQEADRDPVWSSFQGRVGQEELWAAAKVVHFSQPGKPWFWNTTELRQRYPTAHTRLYEAWDTWWEASKALC</sequence>
<dbReference type="KEGG" id="mng:MNEG_2797"/>
<evidence type="ECO:0000313" key="4">
    <source>
        <dbReference type="Proteomes" id="UP000054498"/>
    </source>
</evidence>
<evidence type="ECO:0000259" key="2">
    <source>
        <dbReference type="Pfam" id="PF00561"/>
    </source>
</evidence>
<evidence type="ECO:0000256" key="1">
    <source>
        <dbReference type="SAM" id="MobiDB-lite"/>
    </source>
</evidence>
<dbReference type="OrthoDB" id="19657at2759"/>
<accession>A0A0D2MRG1</accession>
<proteinExistence type="predicted"/>
<dbReference type="InterPro" id="IPR029044">
    <property type="entry name" value="Nucleotide-diphossugar_trans"/>
</dbReference>
<organism evidence="3 4">
    <name type="scientific">Monoraphidium neglectum</name>
    <dbReference type="NCBI Taxonomy" id="145388"/>
    <lineage>
        <taxon>Eukaryota</taxon>
        <taxon>Viridiplantae</taxon>
        <taxon>Chlorophyta</taxon>
        <taxon>core chlorophytes</taxon>
        <taxon>Chlorophyceae</taxon>
        <taxon>CS clade</taxon>
        <taxon>Sphaeropleales</taxon>
        <taxon>Selenastraceae</taxon>
        <taxon>Monoraphidium</taxon>
    </lineage>
</organism>
<dbReference type="GeneID" id="25735675"/>
<gene>
    <name evidence="3" type="ORF">MNEG_2797</name>
</gene>
<feature type="region of interest" description="Disordered" evidence="1">
    <location>
        <begin position="234"/>
        <end position="256"/>
    </location>
</feature>
<dbReference type="STRING" id="145388.A0A0D2MRG1"/>
<reference evidence="3 4" key="1">
    <citation type="journal article" date="2013" name="BMC Genomics">
        <title>Reconstruction of the lipid metabolism for the microalga Monoraphidium neglectum from its genome sequence reveals characteristics suitable for biofuel production.</title>
        <authorList>
            <person name="Bogen C."/>
            <person name="Al-Dilaimi A."/>
            <person name="Albersmeier A."/>
            <person name="Wichmann J."/>
            <person name="Grundmann M."/>
            <person name="Rupp O."/>
            <person name="Lauersen K.J."/>
            <person name="Blifernez-Klassen O."/>
            <person name="Kalinowski J."/>
            <person name="Goesmann A."/>
            <person name="Mussgnug J.H."/>
            <person name="Kruse O."/>
        </authorList>
    </citation>
    <scope>NUCLEOTIDE SEQUENCE [LARGE SCALE GENOMIC DNA]</scope>
    <source>
        <strain evidence="3 4">SAG 48.87</strain>
    </source>
</reference>
<dbReference type="Gene3D" id="3.90.550.10">
    <property type="entry name" value="Spore Coat Polysaccharide Biosynthesis Protein SpsA, Chain A"/>
    <property type="match status" value="1"/>
</dbReference>
<dbReference type="SUPFAM" id="SSF53474">
    <property type="entry name" value="alpha/beta-Hydrolases"/>
    <property type="match status" value="1"/>
</dbReference>
<dbReference type="EMBL" id="KK100548">
    <property type="protein sequence ID" value="KIZ05160.1"/>
    <property type="molecule type" value="Genomic_DNA"/>
</dbReference>
<evidence type="ECO:0000313" key="3">
    <source>
        <dbReference type="EMBL" id="KIZ05160.1"/>
    </source>
</evidence>
<name>A0A0D2MRG1_9CHLO</name>
<dbReference type="PANTHER" id="PTHR43433">
    <property type="entry name" value="HYDROLASE, ALPHA/BETA FOLD FAMILY PROTEIN"/>
    <property type="match status" value="1"/>
</dbReference>
<feature type="compositionally biased region" description="Low complexity" evidence="1">
    <location>
        <begin position="234"/>
        <end position="244"/>
    </location>
</feature>
<dbReference type="Pfam" id="PF00561">
    <property type="entry name" value="Abhydrolase_1"/>
    <property type="match status" value="1"/>
</dbReference>
<protein>
    <recommendedName>
        <fullName evidence="2">AB hydrolase-1 domain-containing protein</fullName>
    </recommendedName>
</protein>
<keyword evidence="4" id="KW-1185">Reference proteome</keyword>
<dbReference type="AlphaFoldDB" id="A0A0D2MRG1"/>
<dbReference type="Proteomes" id="UP000054498">
    <property type="component" value="Unassembled WGS sequence"/>
</dbReference>
<dbReference type="InterPro" id="IPR050471">
    <property type="entry name" value="AB_hydrolase"/>
</dbReference>
<dbReference type="PANTHER" id="PTHR43433:SF5">
    <property type="entry name" value="AB HYDROLASE-1 DOMAIN-CONTAINING PROTEIN"/>
    <property type="match status" value="1"/>
</dbReference>
<dbReference type="SUPFAM" id="SSF53448">
    <property type="entry name" value="Nucleotide-diphospho-sugar transferases"/>
    <property type="match status" value="1"/>
</dbReference>
<dbReference type="InterPro" id="IPR000073">
    <property type="entry name" value="AB_hydrolase_1"/>
</dbReference>